<dbReference type="InterPro" id="IPR001849">
    <property type="entry name" value="PH_domain"/>
</dbReference>
<dbReference type="SMART" id="SM00133">
    <property type="entry name" value="S_TK_X"/>
    <property type="match status" value="1"/>
</dbReference>
<dbReference type="PROSITE" id="PS51285">
    <property type="entry name" value="AGC_KINASE_CTER"/>
    <property type="match status" value="1"/>
</dbReference>
<gene>
    <name evidence="11" type="ORF">HAKA00212_LOCUS15223</name>
</gene>
<evidence type="ECO:0000256" key="2">
    <source>
        <dbReference type="ARBA" id="ARBA00022679"/>
    </source>
</evidence>
<dbReference type="InterPro" id="IPR000719">
    <property type="entry name" value="Prot_kinase_dom"/>
</dbReference>
<dbReference type="SUPFAM" id="SSF50729">
    <property type="entry name" value="PH domain-like"/>
    <property type="match status" value="1"/>
</dbReference>
<sequence length="524" mass="58540">MSRSPKFFNDDTRKKGSFRVPSFRDFFKRDSDRNLQSTARSSEGSPRLEDADSTLANTFSSSINLEGLDETFLTTRPPLELDASRFKLLDMLPVAHEGFLWRKGGMASMWRSEPDYFLIKGTVLLQFRQKSKLRLFGAGVGGGGGAPFSLHRTVDLKNCAVEDLAFRGHFAFKVAFVLGGSAKELVLDARSAADRAGWCAAARAAAFSLTVGDFTPLAKVGEGEWGNVFVAGKRAALRQADPKLYAVKEIEMSRSSNVKHIIHERNVLGAVSLHPFVIGLHACFRHGRYLYFCMDFAAGGDLFTRMKKAKPTRSEAVLYAAEVLLALEHLHQNRVVYRDLKPENLLLDQTGHFKITDFGFAKKVAFKTYTLCGTPEYIAPEVLLNKGHGKGVDWWTLGILMFEMLSGQPPFVDNDPMGIYQKILAGKITWPRYFERNAKSLIKKLLVDDLTKRLGCLKGGAQDIKKHKFFNGMDWAALLERRLPAPIVPRVNGATDTSNFDPYPDSTEETRLPVYNGEDPFTTF</sequence>
<keyword evidence="4" id="KW-0418">Kinase</keyword>
<dbReference type="PROSITE" id="PS50003">
    <property type="entry name" value="PH_DOMAIN"/>
    <property type="match status" value="1"/>
</dbReference>
<evidence type="ECO:0000313" key="11">
    <source>
        <dbReference type="EMBL" id="CAE0636461.1"/>
    </source>
</evidence>
<feature type="domain" description="Protein kinase" evidence="9">
    <location>
        <begin position="214"/>
        <end position="470"/>
    </location>
</feature>
<dbReference type="PROSITE" id="PS00107">
    <property type="entry name" value="PROTEIN_KINASE_ATP"/>
    <property type="match status" value="1"/>
</dbReference>
<dbReference type="Gene3D" id="2.30.29.30">
    <property type="entry name" value="Pleckstrin-homology domain (PH domain)/Phosphotyrosine-binding domain (PTB)"/>
    <property type="match status" value="1"/>
</dbReference>
<feature type="domain" description="AGC-kinase C-terminal" evidence="10">
    <location>
        <begin position="471"/>
        <end position="524"/>
    </location>
</feature>
<organism evidence="11">
    <name type="scientific">Heterosigma akashiwo</name>
    <name type="common">Chromophytic alga</name>
    <name type="synonym">Heterosigma carterae</name>
    <dbReference type="NCBI Taxonomy" id="2829"/>
    <lineage>
        <taxon>Eukaryota</taxon>
        <taxon>Sar</taxon>
        <taxon>Stramenopiles</taxon>
        <taxon>Ochrophyta</taxon>
        <taxon>Raphidophyceae</taxon>
        <taxon>Chattonellales</taxon>
        <taxon>Chattonellaceae</taxon>
        <taxon>Heterosigma</taxon>
    </lineage>
</organism>
<dbReference type="GO" id="GO:0004691">
    <property type="term" value="F:cAMP-dependent protein kinase activity"/>
    <property type="evidence" value="ECO:0007669"/>
    <property type="project" value="TreeGrafter"/>
</dbReference>
<dbReference type="Gene3D" id="3.30.200.20">
    <property type="entry name" value="Phosphorylase Kinase, domain 1"/>
    <property type="match status" value="1"/>
</dbReference>
<dbReference type="InterPro" id="IPR008271">
    <property type="entry name" value="Ser/Thr_kinase_AS"/>
</dbReference>
<feature type="binding site" evidence="6">
    <location>
        <position position="248"/>
    </location>
    <ligand>
        <name>ATP</name>
        <dbReference type="ChEBI" id="CHEBI:30616"/>
    </ligand>
</feature>
<dbReference type="SUPFAM" id="SSF56112">
    <property type="entry name" value="Protein kinase-like (PK-like)"/>
    <property type="match status" value="1"/>
</dbReference>
<evidence type="ECO:0000256" key="5">
    <source>
        <dbReference type="ARBA" id="ARBA00022840"/>
    </source>
</evidence>
<proteinExistence type="predicted"/>
<dbReference type="PROSITE" id="PS50011">
    <property type="entry name" value="PROTEIN_KINASE_DOM"/>
    <property type="match status" value="1"/>
</dbReference>
<dbReference type="PANTHER" id="PTHR24353:SF37">
    <property type="entry name" value="CAMP-DEPENDENT PROTEIN KINASE CATALYTIC SUBUNIT PRKX"/>
    <property type="match status" value="1"/>
</dbReference>
<evidence type="ECO:0008006" key="12">
    <source>
        <dbReference type="Google" id="ProtNLM"/>
    </source>
</evidence>
<dbReference type="InterPro" id="IPR017441">
    <property type="entry name" value="Protein_kinase_ATP_BS"/>
</dbReference>
<dbReference type="PANTHER" id="PTHR24353">
    <property type="entry name" value="CYCLIC NUCLEOTIDE-DEPENDENT PROTEIN KINASE"/>
    <property type="match status" value="1"/>
</dbReference>
<keyword evidence="3 6" id="KW-0547">Nucleotide-binding</keyword>
<evidence type="ECO:0000259" key="10">
    <source>
        <dbReference type="PROSITE" id="PS51285"/>
    </source>
</evidence>
<evidence type="ECO:0000256" key="6">
    <source>
        <dbReference type="PROSITE-ProRule" id="PRU10141"/>
    </source>
</evidence>
<dbReference type="FunFam" id="1.10.510.10:FF:000005">
    <property type="entry name" value="cAMP-dependent protein kinase catalytic subunit alpha"/>
    <property type="match status" value="1"/>
</dbReference>
<dbReference type="Gene3D" id="1.10.510.10">
    <property type="entry name" value="Transferase(Phosphotransferase) domain 1"/>
    <property type="match status" value="1"/>
</dbReference>
<keyword evidence="1" id="KW-0723">Serine/threonine-protein kinase</keyword>
<name>A0A7S3XZ75_HETAK</name>
<dbReference type="InterPro" id="IPR011009">
    <property type="entry name" value="Kinase-like_dom_sf"/>
</dbReference>
<dbReference type="Pfam" id="PF00069">
    <property type="entry name" value="Pkinase"/>
    <property type="match status" value="1"/>
</dbReference>
<dbReference type="SMART" id="SM00220">
    <property type="entry name" value="S_TKc"/>
    <property type="match status" value="1"/>
</dbReference>
<accession>A0A7S3XZ75</accession>
<evidence type="ECO:0000259" key="9">
    <source>
        <dbReference type="PROSITE" id="PS50011"/>
    </source>
</evidence>
<dbReference type="GO" id="GO:0005952">
    <property type="term" value="C:cAMP-dependent protein kinase complex"/>
    <property type="evidence" value="ECO:0007669"/>
    <property type="project" value="TreeGrafter"/>
</dbReference>
<evidence type="ECO:0000256" key="1">
    <source>
        <dbReference type="ARBA" id="ARBA00022527"/>
    </source>
</evidence>
<dbReference type="AlphaFoldDB" id="A0A7S3XZ75"/>
<feature type="domain" description="PH" evidence="8">
    <location>
        <begin position="93"/>
        <end position="207"/>
    </location>
</feature>
<reference evidence="11" key="1">
    <citation type="submission" date="2021-01" db="EMBL/GenBank/DDBJ databases">
        <authorList>
            <person name="Corre E."/>
            <person name="Pelletier E."/>
            <person name="Niang G."/>
            <person name="Scheremetjew M."/>
            <person name="Finn R."/>
            <person name="Kale V."/>
            <person name="Holt S."/>
            <person name="Cochrane G."/>
            <person name="Meng A."/>
            <person name="Brown T."/>
            <person name="Cohen L."/>
        </authorList>
    </citation>
    <scope>NUCLEOTIDE SEQUENCE</scope>
    <source>
        <strain evidence="11">CCMP3107</strain>
    </source>
</reference>
<dbReference type="EMBL" id="HBIU01033007">
    <property type="protein sequence ID" value="CAE0636461.1"/>
    <property type="molecule type" value="Transcribed_RNA"/>
</dbReference>
<dbReference type="InterPro" id="IPR011993">
    <property type="entry name" value="PH-like_dom_sf"/>
</dbReference>
<evidence type="ECO:0000256" key="4">
    <source>
        <dbReference type="ARBA" id="ARBA00022777"/>
    </source>
</evidence>
<dbReference type="GO" id="GO:0005524">
    <property type="term" value="F:ATP binding"/>
    <property type="evidence" value="ECO:0007669"/>
    <property type="project" value="UniProtKB-UniRule"/>
</dbReference>
<dbReference type="PROSITE" id="PS00108">
    <property type="entry name" value="PROTEIN_KINASE_ST"/>
    <property type="match status" value="1"/>
</dbReference>
<keyword evidence="5 6" id="KW-0067">ATP-binding</keyword>
<evidence type="ECO:0000259" key="8">
    <source>
        <dbReference type="PROSITE" id="PS50003"/>
    </source>
</evidence>
<evidence type="ECO:0000256" key="7">
    <source>
        <dbReference type="SAM" id="MobiDB-lite"/>
    </source>
</evidence>
<dbReference type="InterPro" id="IPR000961">
    <property type="entry name" value="AGC-kinase_C"/>
</dbReference>
<evidence type="ECO:0000256" key="3">
    <source>
        <dbReference type="ARBA" id="ARBA00022741"/>
    </source>
</evidence>
<protein>
    <recommendedName>
        <fullName evidence="12">cGMP-dependent protein kinase</fullName>
    </recommendedName>
</protein>
<feature type="region of interest" description="Disordered" evidence="7">
    <location>
        <begin position="494"/>
        <end position="524"/>
    </location>
</feature>
<keyword evidence="2" id="KW-0808">Transferase</keyword>